<dbReference type="AlphaFoldDB" id="A0A2W5NRF5"/>
<evidence type="ECO:0000313" key="2">
    <source>
        <dbReference type="Proteomes" id="UP000249082"/>
    </source>
</evidence>
<protein>
    <recommendedName>
        <fullName evidence="3">Protease inhibitor Kazal-type</fullName>
    </recommendedName>
</protein>
<accession>A0A2W5NRF5</accession>
<dbReference type="SUPFAM" id="SSF100895">
    <property type="entry name" value="Kazal-type serine protease inhibitors"/>
    <property type="match status" value="1"/>
</dbReference>
<dbReference type="Proteomes" id="UP000249082">
    <property type="component" value="Unassembled WGS sequence"/>
</dbReference>
<dbReference type="InterPro" id="IPR036058">
    <property type="entry name" value="Kazal_dom_sf"/>
</dbReference>
<name>A0A2W5NRF5_9SPHN</name>
<dbReference type="Gene3D" id="3.30.60.30">
    <property type="match status" value="1"/>
</dbReference>
<organism evidence="1 2">
    <name type="scientific">Novosphingobium pentaromativorans</name>
    <dbReference type="NCBI Taxonomy" id="205844"/>
    <lineage>
        <taxon>Bacteria</taxon>
        <taxon>Pseudomonadati</taxon>
        <taxon>Pseudomonadota</taxon>
        <taxon>Alphaproteobacteria</taxon>
        <taxon>Sphingomonadales</taxon>
        <taxon>Sphingomonadaceae</taxon>
        <taxon>Novosphingobium</taxon>
    </lineage>
</organism>
<proteinExistence type="predicted"/>
<comment type="caution">
    <text evidence="1">The sequence shown here is derived from an EMBL/GenBank/DDBJ whole genome shotgun (WGS) entry which is preliminary data.</text>
</comment>
<sequence>MDMKGSLLSALGIAELLALAGCMETMPGPDRPNRPRPDKPAMCTQEYAPVCGVKRGKRQTFSNACMARAKGYSVVDQRPCGR</sequence>
<evidence type="ECO:0000313" key="1">
    <source>
        <dbReference type="EMBL" id="PZQ55008.1"/>
    </source>
</evidence>
<evidence type="ECO:0008006" key="3">
    <source>
        <dbReference type="Google" id="ProtNLM"/>
    </source>
</evidence>
<reference evidence="1 2" key="1">
    <citation type="submission" date="2017-08" db="EMBL/GenBank/DDBJ databases">
        <title>Infants hospitalized years apart are colonized by the same room-sourced microbial strains.</title>
        <authorList>
            <person name="Brooks B."/>
            <person name="Olm M.R."/>
            <person name="Firek B.A."/>
            <person name="Baker R."/>
            <person name="Thomas B.C."/>
            <person name="Morowitz M.J."/>
            <person name="Banfield J.F."/>
        </authorList>
    </citation>
    <scope>NUCLEOTIDE SEQUENCE [LARGE SCALE GENOMIC DNA]</scope>
    <source>
        <strain evidence="1">S2_005_002_R2_33</strain>
    </source>
</reference>
<gene>
    <name evidence="1" type="ORF">DI555_10050</name>
</gene>
<dbReference type="EMBL" id="QFPX01000007">
    <property type="protein sequence ID" value="PZQ55008.1"/>
    <property type="molecule type" value="Genomic_DNA"/>
</dbReference>